<feature type="non-terminal residue" evidence="2">
    <location>
        <position position="1"/>
    </location>
</feature>
<reference evidence="2" key="1">
    <citation type="journal article" date="2023" name="Mol. Phylogenet. Evol.">
        <title>Genome-scale phylogeny and comparative genomics of the fungal order Sordariales.</title>
        <authorList>
            <person name="Hensen N."/>
            <person name="Bonometti L."/>
            <person name="Westerberg I."/>
            <person name="Brannstrom I.O."/>
            <person name="Guillou S."/>
            <person name="Cros-Aarteil S."/>
            <person name="Calhoun S."/>
            <person name="Haridas S."/>
            <person name="Kuo A."/>
            <person name="Mondo S."/>
            <person name="Pangilinan J."/>
            <person name="Riley R."/>
            <person name="LaButti K."/>
            <person name="Andreopoulos B."/>
            <person name="Lipzen A."/>
            <person name="Chen C."/>
            <person name="Yan M."/>
            <person name="Daum C."/>
            <person name="Ng V."/>
            <person name="Clum A."/>
            <person name="Steindorff A."/>
            <person name="Ohm R.A."/>
            <person name="Martin F."/>
            <person name="Silar P."/>
            <person name="Natvig D.O."/>
            <person name="Lalanne C."/>
            <person name="Gautier V."/>
            <person name="Ament-Velasquez S.L."/>
            <person name="Kruys A."/>
            <person name="Hutchinson M.I."/>
            <person name="Powell A.J."/>
            <person name="Barry K."/>
            <person name="Miller A.N."/>
            <person name="Grigoriev I.V."/>
            <person name="Debuchy R."/>
            <person name="Gladieux P."/>
            <person name="Hiltunen Thoren M."/>
            <person name="Johannesson H."/>
        </authorList>
    </citation>
    <scope>NUCLEOTIDE SEQUENCE</scope>
    <source>
        <strain evidence="2">CBS 315.58</strain>
    </source>
</reference>
<evidence type="ECO:0000256" key="1">
    <source>
        <dbReference type="SAM" id="MobiDB-lite"/>
    </source>
</evidence>
<accession>A0AAN7API7</accession>
<gene>
    <name evidence="2" type="ORF">QBC40DRAFT_136038</name>
</gene>
<proteinExistence type="predicted"/>
<protein>
    <submittedName>
        <fullName evidence="2">Uncharacterized protein</fullName>
    </submittedName>
</protein>
<sequence>AGIRKNLFRIAPGPNGTPNEPVARLQALRSKLLIPTNVDHDPYIVATLLAMAQAHFYRIPAYSGRMTPNGSQGQKGVRLRMPQFRDIKVQLITHDEGQKSDPHFIVYTAVVTAAFLERFMTPHKTPCSRSVDSEAGLGMKIAYTPVKVWPILGLKERLAKALGPEISGVLPFDNPDFIDLHGPLVEPAPEQLPVFAHLISQRKLKRRRERQPIEEMLNSSFEEEPPSSDDRPVLSSSAKRRRTARSVGTLEVC</sequence>
<reference evidence="2" key="2">
    <citation type="submission" date="2023-05" db="EMBL/GenBank/DDBJ databases">
        <authorList>
            <consortium name="Lawrence Berkeley National Laboratory"/>
            <person name="Steindorff A."/>
            <person name="Hensen N."/>
            <person name="Bonometti L."/>
            <person name="Westerberg I."/>
            <person name="Brannstrom I.O."/>
            <person name="Guillou S."/>
            <person name="Cros-Aarteil S."/>
            <person name="Calhoun S."/>
            <person name="Haridas S."/>
            <person name="Kuo A."/>
            <person name="Mondo S."/>
            <person name="Pangilinan J."/>
            <person name="Riley R."/>
            <person name="Labutti K."/>
            <person name="Andreopoulos B."/>
            <person name="Lipzen A."/>
            <person name="Chen C."/>
            <person name="Yanf M."/>
            <person name="Daum C."/>
            <person name="Ng V."/>
            <person name="Clum A."/>
            <person name="Ohm R."/>
            <person name="Martin F."/>
            <person name="Silar P."/>
            <person name="Natvig D."/>
            <person name="Lalanne C."/>
            <person name="Gautier V."/>
            <person name="Ament-Velasquez S.L."/>
            <person name="Kruys A."/>
            <person name="Hutchinson M.I."/>
            <person name="Powell A.J."/>
            <person name="Barry K."/>
            <person name="Miller A.N."/>
            <person name="Grigoriev I.V."/>
            <person name="Debuchy R."/>
            <person name="Gladieux P."/>
            <person name="Thoren M.H."/>
            <person name="Johannesson H."/>
        </authorList>
    </citation>
    <scope>NUCLEOTIDE SEQUENCE</scope>
    <source>
        <strain evidence="2">CBS 315.58</strain>
    </source>
</reference>
<comment type="caution">
    <text evidence="2">The sequence shown here is derived from an EMBL/GenBank/DDBJ whole genome shotgun (WGS) entry which is preliminary data.</text>
</comment>
<feature type="region of interest" description="Disordered" evidence="1">
    <location>
        <begin position="216"/>
        <end position="253"/>
    </location>
</feature>
<dbReference type="Proteomes" id="UP001303160">
    <property type="component" value="Unassembled WGS sequence"/>
</dbReference>
<feature type="non-terminal residue" evidence="2">
    <location>
        <position position="253"/>
    </location>
</feature>
<organism evidence="2 3">
    <name type="scientific">Triangularia verruculosa</name>
    <dbReference type="NCBI Taxonomy" id="2587418"/>
    <lineage>
        <taxon>Eukaryota</taxon>
        <taxon>Fungi</taxon>
        <taxon>Dikarya</taxon>
        <taxon>Ascomycota</taxon>
        <taxon>Pezizomycotina</taxon>
        <taxon>Sordariomycetes</taxon>
        <taxon>Sordariomycetidae</taxon>
        <taxon>Sordariales</taxon>
        <taxon>Podosporaceae</taxon>
        <taxon>Triangularia</taxon>
    </lineage>
</organism>
<dbReference type="EMBL" id="MU864069">
    <property type="protein sequence ID" value="KAK4194349.1"/>
    <property type="molecule type" value="Genomic_DNA"/>
</dbReference>
<evidence type="ECO:0000313" key="3">
    <source>
        <dbReference type="Proteomes" id="UP001303160"/>
    </source>
</evidence>
<dbReference type="AlphaFoldDB" id="A0AAN7API7"/>
<evidence type="ECO:0000313" key="2">
    <source>
        <dbReference type="EMBL" id="KAK4194349.1"/>
    </source>
</evidence>
<keyword evidence="3" id="KW-1185">Reference proteome</keyword>
<name>A0AAN7API7_9PEZI</name>